<protein>
    <submittedName>
        <fullName evidence="1">Uncharacterized protein</fullName>
    </submittedName>
</protein>
<dbReference type="EMBL" id="CM004478">
    <property type="protein sequence ID" value="OCT72631.1"/>
    <property type="molecule type" value="Genomic_DNA"/>
</dbReference>
<organism evidence="1 2">
    <name type="scientific">Xenopus laevis</name>
    <name type="common">African clawed frog</name>
    <dbReference type="NCBI Taxonomy" id="8355"/>
    <lineage>
        <taxon>Eukaryota</taxon>
        <taxon>Metazoa</taxon>
        <taxon>Chordata</taxon>
        <taxon>Craniata</taxon>
        <taxon>Vertebrata</taxon>
        <taxon>Euteleostomi</taxon>
        <taxon>Amphibia</taxon>
        <taxon>Batrachia</taxon>
        <taxon>Anura</taxon>
        <taxon>Pipoidea</taxon>
        <taxon>Pipidae</taxon>
        <taxon>Xenopodinae</taxon>
        <taxon>Xenopus</taxon>
        <taxon>Xenopus</taxon>
    </lineage>
</organism>
<proteinExistence type="predicted"/>
<name>A0A974HCM3_XENLA</name>
<evidence type="ECO:0000313" key="1">
    <source>
        <dbReference type="EMBL" id="OCT72631.1"/>
    </source>
</evidence>
<dbReference type="AlphaFoldDB" id="A0A974HCM3"/>
<sequence>MWCTYSIDTGRCENLEAISEPPSTSNGAAALDSEEKAFIIYSLAYFDDTEFENELFPLLGGYNFVSNQAKFGRLFSFPKVYLNKKILVFY</sequence>
<accession>A0A974HCM3</accession>
<reference evidence="2" key="1">
    <citation type="journal article" date="2016" name="Nature">
        <title>Genome evolution in the allotetraploid frog Xenopus laevis.</title>
        <authorList>
            <person name="Session A.M."/>
            <person name="Uno Y."/>
            <person name="Kwon T."/>
            <person name="Chapman J.A."/>
            <person name="Toyoda A."/>
            <person name="Takahashi S."/>
            <person name="Fukui A."/>
            <person name="Hikosaka A."/>
            <person name="Suzuki A."/>
            <person name="Kondo M."/>
            <person name="van Heeringen S.J."/>
            <person name="Quigley I."/>
            <person name="Heinz S."/>
            <person name="Ogino H."/>
            <person name="Ochi H."/>
            <person name="Hellsten U."/>
            <person name="Lyons J.B."/>
            <person name="Simakov O."/>
            <person name="Putnam N."/>
            <person name="Stites J."/>
            <person name="Kuroki Y."/>
            <person name="Tanaka T."/>
            <person name="Michiue T."/>
            <person name="Watanabe M."/>
            <person name="Bogdanovic O."/>
            <person name="Lister R."/>
            <person name="Georgiou G."/>
            <person name="Paranjpe S.S."/>
            <person name="van Kruijsbergen I."/>
            <person name="Shu S."/>
            <person name="Carlson J."/>
            <person name="Kinoshita T."/>
            <person name="Ohta Y."/>
            <person name="Mawaribuchi S."/>
            <person name="Jenkins J."/>
            <person name="Grimwood J."/>
            <person name="Schmutz J."/>
            <person name="Mitros T."/>
            <person name="Mozaffari S.V."/>
            <person name="Suzuki Y."/>
            <person name="Haramoto Y."/>
            <person name="Yamamoto T.S."/>
            <person name="Takagi C."/>
            <person name="Heald R."/>
            <person name="Miller K."/>
            <person name="Haudenschild C."/>
            <person name="Kitzman J."/>
            <person name="Nakayama T."/>
            <person name="Izutsu Y."/>
            <person name="Robert J."/>
            <person name="Fortriede J."/>
            <person name="Burns K."/>
            <person name="Lotay V."/>
            <person name="Karimi K."/>
            <person name="Yasuoka Y."/>
            <person name="Dichmann D.S."/>
            <person name="Flajnik M.F."/>
            <person name="Houston D.W."/>
            <person name="Shendure J."/>
            <person name="DuPasquier L."/>
            <person name="Vize P.D."/>
            <person name="Zorn A.M."/>
            <person name="Ito M."/>
            <person name="Marcotte E.M."/>
            <person name="Wallingford J.B."/>
            <person name="Ito Y."/>
            <person name="Asashima M."/>
            <person name="Ueno N."/>
            <person name="Matsuda Y."/>
            <person name="Veenstra G.J."/>
            <person name="Fujiyama A."/>
            <person name="Harland R.M."/>
            <person name="Taira M."/>
            <person name="Rokhsar D.S."/>
        </authorList>
    </citation>
    <scope>NUCLEOTIDE SEQUENCE [LARGE SCALE GENOMIC DNA]</scope>
    <source>
        <strain evidence="2">J</strain>
    </source>
</reference>
<dbReference type="Proteomes" id="UP000694892">
    <property type="component" value="Chromosome 7L"/>
</dbReference>
<gene>
    <name evidence="1" type="ORF">XELAEV_18035614mg</name>
</gene>
<evidence type="ECO:0000313" key="2">
    <source>
        <dbReference type="Proteomes" id="UP000694892"/>
    </source>
</evidence>